<organism evidence="1 2">
    <name type="scientific">Staphylococcus saprophyticus</name>
    <dbReference type="NCBI Taxonomy" id="29385"/>
    <lineage>
        <taxon>Bacteria</taxon>
        <taxon>Bacillati</taxon>
        <taxon>Bacillota</taxon>
        <taxon>Bacilli</taxon>
        <taxon>Bacillales</taxon>
        <taxon>Staphylococcaceae</taxon>
        <taxon>Staphylococcus</taxon>
    </lineage>
</organism>
<dbReference type="EMBL" id="UHED01000001">
    <property type="protein sequence ID" value="SUM84815.1"/>
    <property type="molecule type" value="Genomic_DNA"/>
</dbReference>
<accession>A0A380HR20</accession>
<reference evidence="1 2" key="1">
    <citation type="submission" date="2018-06" db="EMBL/GenBank/DDBJ databases">
        <authorList>
            <consortium name="Pathogen Informatics"/>
            <person name="Doyle S."/>
        </authorList>
    </citation>
    <scope>NUCLEOTIDE SEQUENCE [LARGE SCALE GENOMIC DNA]</scope>
    <source>
        <strain evidence="1 2">NCTC7688</strain>
    </source>
</reference>
<protein>
    <submittedName>
        <fullName evidence="1">Membrane protein</fullName>
    </submittedName>
</protein>
<evidence type="ECO:0000313" key="1">
    <source>
        <dbReference type="EMBL" id="SUM84815.1"/>
    </source>
</evidence>
<sequence>MLSILQAIGSIGTFIMAILYFVSVMVQIRQIKISFIPFLAFDQIIIEQTDRLKLKNITESDTDYVNTAFKLQNLGGGTAKNIDIKVYLDKDENKVLQEKHINILPSNKFYLMPINKKAFEEFEDTIKNNGYTTNMYINIKYFSQISKKQNSITYRVNIEEFVNLDDKDLYEMTFDTFNS</sequence>
<name>A0A380HR20_STASA</name>
<proteinExistence type="predicted"/>
<gene>
    <name evidence="1" type="ORF">NCTC7688_02699</name>
</gene>
<dbReference type="RefSeq" id="WP_069821681.1">
    <property type="nucleotide sequence ID" value="NZ_CAXOQR010000040.1"/>
</dbReference>
<dbReference type="AlphaFoldDB" id="A0A380HR20"/>
<evidence type="ECO:0000313" key="2">
    <source>
        <dbReference type="Proteomes" id="UP000254707"/>
    </source>
</evidence>
<dbReference type="GeneID" id="66868541"/>
<dbReference type="Proteomes" id="UP000254707">
    <property type="component" value="Unassembled WGS sequence"/>
</dbReference>